<feature type="region of interest" description="Disordered" evidence="1">
    <location>
        <begin position="41"/>
        <end position="87"/>
    </location>
</feature>
<protein>
    <submittedName>
        <fullName evidence="2">Uncharacterized protein</fullName>
    </submittedName>
</protein>
<gene>
    <name evidence="2" type="ORF">GCM10007147_40980</name>
</gene>
<organism evidence="2 3">
    <name type="scientific">Nocardiopsis kunsanensis</name>
    <dbReference type="NCBI Taxonomy" id="141693"/>
    <lineage>
        <taxon>Bacteria</taxon>
        <taxon>Bacillati</taxon>
        <taxon>Actinomycetota</taxon>
        <taxon>Actinomycetes</taxon>
        <taxon>Streptosporangiales</taxon>
        <taxon>Nocardiopsidaceae</taxon>
        <taxon>Nocardiopsis</taxon>
    </lineage>
</organism>
<evidence type="ECO:0000313" key="3">
    <source>
        <dbReference type="Proteomes" id="UP000654947"/>
    </source>
</evidence>
<dbReference type="AlphaFoldDB" id="A0A918XJF7"/>
<sequence length="104" mass="11391">MLVYRLRGGNICDSTRAVGPYTADIARRIRHSISTMRTTLPVSRTRNCGRARRATPARPMRTIRTVPYRSPSKDTPRVTSSSSSAAAVSALRTSCSLRPVSVTL</sequence>
<evidence type="ECO:0000313" key="2">
    <source>
        <dbReference type="EMBL" id="GHD34954.1"/>
    </source>
</evidence>
<dbReference type="Proteomes" id="UP000654947">
    <property type="component" value="Unassembled WGS sequence"/>
</dbReference>
<proteinExistence type="predicted"/>
<accession>A0A918XJF7</accession>
<evidence type="ECO:0000256" key="1">
    <source>
        <dbReference type="SAM" id="MobiDB-lite"/>
    </source>
</evidence>
<reference evidence="2 3" key="1">
    <citation type="journal article" date="2014" name="Int. J. Syst. Evol. Microbiol.">
        <title>Complete genome sequence of Corynebacterium casei LMG S-19264T (=DSM 44701T), isolated from a smear-ripened cheese.</title>
        <authorList>
            <consortium name="US DOE Joint Genome Institute (JGI-PGF)"/>
            <person name="Walter F."/>
            <person name="Albersmeier A."/>
            <person name="Kalinowski J."/>
            <person name="Ruckert C."/>
        </authorList>
    </citation>
    <scope>NUCLEOTIDE SEQUENCE [LARGE SCALE GENOMIC DNA]</scope>
    <source>
        <strain evidence="2 3">KCTC 19473</strain>
    </source>
</reference>
<feature type="compositionally biased region" description="Low complexity" evidence="1">
    <location>
        <begin position="56"/>
        <end position="65"/>
    </location>
</feature>
<keyword evidence="3" id="KW-1185">Reference proteome</keyword>
<name>A0A918XJF7_9ACTN</name>
<comment type="caution">
    <text evidence="2">The sequence shown here is derived from an EMBL/GenBank/DDBJ whole genome shotgun (WGS) entry which is preliminary data.</text>
</comment>
<dbReference type="EMBL" id="BMXL01000032">
    <property type="protein sequence ID" value="GHD34954.1"/>
    <property type="molecule type" value="Genomic_DNA"/>
</dbReference>